<name>A0A0A8HBL6_9BACT</name>
<dbReference type="GO" id="GO:0006508">
    <property type="term" value="P:proteolysis"/>
    <property type="evidence" value="ECO:0007669"/>
    <property type="project" value="UniProtKB-KW"/>
</dbReference>
<dbReference type="EC" id="3.4.24.-" evidence="9"/>
<keyword evidence="4 6" id="KW-0862">Zinc</keyword>
<keyword evidence="3 6" id="KW-0378">Hydrolase</keyword>
<evidence type="ECO:0000256" key="6">
    <source>
        <dbReference type="RuleBase" id="RU003435"/>
    </source>
</evidence>
<dbReference type="KEGG" id="csm:CSUB8521_1219"/>
<organism evidence="9 10">
    <name type="scientific">Campylobacter subantarcticus LMG 24374</name>
    <dbReference type="NCBI Taxonomy" id="1388751"/>
    <lineage>
        <taxon>Bacteria</taxon>
        <taxon>Pseudomonadati</taxon>
        <taxon>Campylobacterota</taxon>
        <taxon>Epsilonproteobacteria</taxon>
        <taxon>Campylobacterales</taxon>
        <taxon>Campylobacteraceae</taxon>
        <taxon>Campylobacter</taxon>
    </lineage>
</organism>
<dbReference type="CDD" id="cd09610">
    <property type="entry name" value="M3B_PepF"/>
    <property type="match status" value="1"/>
</dbReference>
<proteinExistence type="inferred from homology"/>
<dbReference type="SUPFAM" id="SSF55486">
    <property type="entry name" value="Metalloproteases ('zincins'), catalytic domain"/>
    <property type="match status" value="1"/>
</dbReference>
<dbReference type="AlphaFoldDB" id="A0A0A8HBL6"/>
<dbReference type="Pfam" id="PF01432">
    <property type="entry name" value="Peptidase_M3"/>
    <property type="match status" value="1"/>
</dbReference>
<reference evidence="9 10" key="1">
    <citation type="journal article" date="2014" name="Genome Biol. Evol.">
        <title>Comparative Genomics of the Campylobacter lari Group.</title>
        <authorList>
            <person name="Miller W.G."/>
            <person name="Yee E."/>
            <person name="Chapman M.H."/>
            <person name="Smith T.P."/>
            <person name="Bono J.L."/>
            <person name="Huynh S."/>
            <person name="Parker C.T."/>
            <person name="Vandamme P."/>
            <person name="Luong K."/>
            <person name="Korlach J."/>
        </authorList>
    </citation>
    <scope>NUCLEOTIDE SEQUENCE [LARGE SCALE GENOMIC DNA]</scope>
    <source>
        <strain evidence="9 10">LMG 24374</strain>
    </source>
</reference>
<feature type="domain" description="Peptidase M3A/M3B catalytic" evidence="7">
    <location>
        <begin position="183"/>
        <end position="554"/>
    </location>
</feature>
<dbReference type="Gene3D" id="1.10.1370.20">
    <property type="entry name" value="Oligoendopeptidase f, C-terminal domain"/>
    <property type="match status" value="1"/>
</dbReference>
<dbReference type="InterPro" id="IPR042088">
    <property type="entry name" value="OligoPept_F_C"/>
</dbReference>
<dbReference type="OrthoDB" id="9766487at2"/>
<keyword evidence="1 6" id="KW-0645">Protease</keyword>
<dbReference type="InterPro" id="IPR045090">
    <property type="entry name" value="Pept_M3A_M3B"/>
</dbReference>
<evidence type="ECO:0000313" key="10">
    <source>
        <dbReference type="Proteomes" id="UP000031135"/>
    </source>
</evidence>
<keyword evidence="2 6" id="KW-0479">Metal-binding</keyword>
<evidence type="ECO:0000256" key="3">
    <source>
        <dbReference type="ARBA" id="ARBA00022801"/>
    </source>
</evidence>
<evidence type="ECO:0000259" key="7">
    <source>
        <dbReference type="Pfam" id="PF01432"/>
    </source>
</evidence>
<evidence type="ECO:0000256" key="5">
    <source>
        <dbReference type="ARBA" id="ARBA00023049"/>
    </source>
</evidence>
<accession>A0A0A8HBL6</accession>
<dbReference type="HOGENOM" id="CLU_021290_3_0_7"/>
<dbReference type="Gene3D" id="1.20.140.70">
    <property type="entry name" value="Oligopeptidase f, N-terminal domain"/>
    <property type="match status" value="1"/>
</dbReference>
<evidence type="ECO:0000313" key="9">
    <source>
        <dbReference type="EMBL" id="AJC91050.1"/>
    </source>
</evidence>
<dbReference type="InterPro" id="IPR013647">
    <property type="entry name" value="OligopepF_N_dom"/>
</dbReference>
<dbReference type="PANTHER" id="PTHR11804:SF5">
    <property type="entry name" value="OLIGOENDOPEPTIDASE F"/>
    <property type="match status" value="1"/>
</dbReference>
<dbReference type="GO" id="GO:0006518">
    <property type="term" value="P:peptide metabolic process"/>
    <property type="evidence" value="ECO:0007669"/>
    <property type="project" value="TreeGrafter"/>
</dbReference>
<dbReference type="EMBL" id="CP007772">
    <property type="protein sequence ID" value="AJC91050.1"/>
    <property type="molecule type" value="Genomic_DNA"/>
</dbReference>
<evidence type="ECO:0000256" key="4">
    <source>
        <dbReference type="ARBA" id="ARBA00022833"/>
    </source>
</evidence>
<comment type="similarity">
    <text evidence="6">Belongs to the peptidase M3 family.</text>
</comment>
<comment type="cofactor">
    <cofactor evidence="6">
        <name>Zn(2+)</name>
        <dbReference type="ChEBI" id="CHEBI:29105"/>
    </cofactor>
    <text evidence="6">Binds 1 zinc ion.</text>
</comment>
<evidence type="ECO:0000256" key="2">
    <source>
        <dbReference type="ARBA" id="ARBA00022723"/>
    </source>
</evidence>
<dbReference type="GO" id="GO:0004222">
    <property type="term" value="F:metalloendopeptidase activity"/>
    <property type="evidence" value="ECO:0007669"/>
    <property type="project" value="InterPro"/>
</dbReference>
<sequence>MQNWNLNTLFKDEQELNLFLQKTQDEAYEFKKQYENNLHGLSNEQFLQALKNYEELILKLSHILTYVYLNFAQDTTKGAFYAKYENLSKKIEENLLFFELEFCELKEEKGKIFITFCKDYEFYLNNLIKHKKHNLSKKEERVILTLSSTGSNAFARLFDETFSALKFNFEGQKLSEEEILSKLYDKDRSIRKKASKCFSKTLKKHNKLLVYIFNMIKSELASICELRSYESPESSRHIRNQISKKSVDALIYTSENSFDIVSKFYNAKKKVLGYKKLKDYDRYAPIGKEMQIDFDQGKGIVLKAFEKFSKDFYMIAKEAFENNWIDIYPKEFKQSGAFSHSSTPLSHPFILLNYTNQRRDLFTLAHELGHTIHQKLSYKVSFLNQDTPLTTAETASVFAEMLIFDHIKENLNKEELLSLYAAKIEDIFATLYRQINFTTFERRFHAKKEELSADELSQIWLEESRKMFQDSVILTKNYDLWYSYIPHFIHSPFYCYAYAYAQLVVLALYGLYKSGKCTDFTSIYIDFLSSGGSKSPKELVAMFGFDIESDEFWNIGLEQVRKLVDEFLRLSND</sequence>
<dbReference type="InterPro" id="IPR001567">
    <property type="entry name" value="Pept_M3A_M3B_dom"/>
</dbReference>
<dbReference type="PANTHER" id="PTHR11804">
    <property type="entry name" value="PROTEASE M3 THIMET OLIGOPEPTIDASE-RELATED"/>
    <property type="match status" value="1"/>
</dbReference>
<dbReference type="RefSeq" id="WP_039664244.1">
    <property type="nucleotide sequence ID" value="NZ_CP007772.1"/>
</dbReference>
<feature type="domain" description="Oligopeptidase F N-terminal" evidence="8">
    <location>
        <begin position="101"/>
        <end position="167"/>
    </location>
</feature>
<keyword evidence="5 6" id="KW-0482">Metalloprotease</keyword>
<protein>
    <submittedName>
        <fullName evidence="9">Oligoendopeptidase F</fullName>
        <ecNumber evidence="9">3.4.24.-</ecNumber>
    </submittedName>
</protein>
<dbReference type="Proteomes" id="UP000031135">
    <property type="component" value="Chromosome"/>
</dbReference>
<evidence type="ECO:0000259" key="8">
    <source>
        <dbReference type="Pfam" id="PF08439"/>
    </source>
</evidence>
<dbReference type="Pfam" id="PF08439">
    <property type="entry name" value="Peptidase_M3_N"/>
    <property type="match status" value="1"/>
</dbReference>
<gene>
    <name evidence="9" type="primary">pepF</name>
    <name evidence="9" type="ORF">CSUB8521_1219</name>
</gene>
<evidence type="ECO:0000256" key="1">
    <source>
        <dbReference type="ARBA" id="ARBA00022670"/>
    </source>
</evidence>
<dbReference type="GO" id="GO:0046872">
    <property type="term" value="F:metal ion binding"/>
    <property type="evidence" value="ECO:0007669"/>
    <property type="project" value="UniProtKB-UniRule"/>
</dbReference>